<evidence type="ECO:0000259" key="1">
    <source>
        <dbReference type="SMART" id="SM00256"/>
    </source>
</evidence>
<dbReference type="KEGG" id="pavi:110770628"/>
<keyword evidence="2" id="KW-1185">Reference proteome</keyword>
<dbReference type="Gene3D" id="1.20.1280.50">
    <property type="match status" value="1"/>
</dbReference>
<dbReference type="InterPro" id="IPR001810">
    <property type="entry name" value="F-box_dom"/>
</dbReference>
<evidence type="ECO:0000313" key="2">
    <source>
        <dbReference type="Proteomes" id="UP000515124"/>
    </source>
</evidence>
<name>A0A6P5TS37_PRUAV</name>
<dbReference type="SMART" id="SM00256">
    <property type="entry name" value="FBOX"/>
    <property type="match status" value="1"/>
</dbReference>
<dbReference type="GeneID" id="110770628"/>
<accession>A0A6P5TS37</accession>
<dbReference type="PANTHER" id="PTHR44259:SF93">
    <property type="entry name" value="PROTEIN, PUTATIVE (DUF295)-RELATED"/>
    <property type="match status" value="1"/>
</dbReference>
<proteinExistence type="predicted"/>
<dbReference type="PANTHER" id="PTHR44259">
    <property type="entry name" value="OS07G0183000 PROTEIN-RELATED"/>
    <property type="match status" value="1"/>
</dbReference>
<feature type="domain" description="F-box" evidence="1">
    <location>
        <begin position="17"/>
        <end position="58"/>
    </location>
</feature>
<gene>
    <name evidence="3" type="primary">LOC110770628</name>
</gene>
<dbReference type="InterPro" id="IPR050942">
    <property type="entry name" value="F-box_BR-signaling"/>
</dbReference>
<evidence type="ECO:0000313" key="3">
    <source>
        <dbReference type="RefSeq" id="XP_021830498.1"/>
    </source>
</evidence>
<dbReference type="Pfam" id="PF03478">
    <property type="entry name" value="Beta-prop_KIB1-4"/>
    <property type="match status" value="1"/>
</dbReference>
<dbReference type="Proteomes" id="UP000515124">
    <property type="component" value="Unplaced"/>
</dbReference>
<dbReference type="Pfam" id="PF12937">
    <property type="entry name" value="F-box-like"/>
    <property type="match status" value="1"/>
</dbReference>
<dbReference type="InterPro" id="IPR005174">
    <property type="entry name" value="KIB1-4_b-propeller"/>
</dbReference>
<dbReference type="InterPro" id="IPR036047">
    <property type="entry name" value="F-box-like_dom_sf"/>
</dbReference>
<protein>
    <submittedName>
        <fullName evidence="3">F-box protein At3g25750</fullName>
    </submittedName>
</protein>
<sequence length="358" mass="40588">MAEAIISSTLDSGWAWLPNDVLDLILEKLIPISDYIRFGAVCKAWRSFALYQKPQRLKSCCKQLPMLMITDKGNYCGSDDDCLVLTLFNLFTRHTILLPPVKGPESLDVSWDYFCIAKAVLSADPSLFPNGFEALILYHDFYTVVSEVSHFKGGDDTWTHMHTIDTSTRLSDVIYHQDQFRAVTQNGELFSINVNSYPADITRTIGSRPSHTSTSYYLVESPRGDLWLVEMSFSGYREPVYKVVLCDFGGDGGPQWVEIESIGTDALFLGWNVCMSVSASDFPGCRPNSIYFINAVKFPHVGVFNLENGSLERQCCSSLPQEEVWSVILDFAFYGMRRWFQFSSSVFPYDIKLYFVSF</sequence>
<dbReference type="RefSeq" id="XP_021830498.1">
    <property type="nucleotide sequence ID" value="XM_021974806.1"/>
</dbReference>
<dbReference type="AlphaFoldDB" id="A0A6P5TS37"/>
<reference evidence="3" key="1">
    <citation type="submission" date="2025-08" db="UniProtKB">
        <authorList>
            <consortium name="RefSeq"/>
        </authorList>
    </citation>
    <scope>IDENTIFICATION</scope>
</reference>
<organism evidence="2 3">
    <name type="scientific">Prunus avium</name>
    <name type="common">Cherry</name>
    <name type="synonym">Cerasus avium</name>
    <dbReference type="NCBI Taxonomy" id="42229"/>
    <lineage>
        <taxon>Eukaryota</taxon>
        <taxon>Viridiplantae</taxon>
        <taxon>Streptophyta</taxon>
        <taxon>Embryophyta</taxon>
        <taxon>Tracheophyta</taxon>
        <taxon>Spermatophyta</taxon>
        <taxon>Magnoliopsida</taxon>
        <taxon>eudicotyledons</taxon>
        <taxon>Gunneridae</taxon>
        <taxon>Pentapetalae</taxon>
        <taxon>rosids</taxon>
        <taxon>fabids</taxon>
        <taxon>Rosales</taxon>
        <taxon>Rosaceae</taxon>
        <taxon>Amygdaloideae</taxon>
        <taxon>Amygdaleae</taxon>
        <taxon>Prunus</taxon>
    </lineage>
</organism>
<dbReference type="SUPFAM" id="SSF81383">
    <property type="entry name" value="F-box domain"/>
    <property type="match status" value="1"/>
</dbReference>